<name>A0A845QIG1_9FIRM</name>
<feature type="transmembrane region" description="Helical" evidence="9">
    <location>
        <begin position="341"/>
        <end position="363"/>
    </location>
</feature>
<dbReference type="GO" id="GO:0005886">
    <property type="term" value="C:plasma membrane"/>
    <property type="evidence" value="ECO:0007669"/>
    <property type="project" value="UniProtKB-SubCell"/>
</dbReference>
<evidence type="ECO:0000256" key="9">
    <source>
        <dbReference type="SAM" id="Phobius"/>
    </source>
</evidence>
<dbReference type="InterPro" id="IPR052180">
    <property type="entry name" value="NhaC_Na-H+_Antiporter"/>
</dbReference>
<dbReference type="GO" id="GO:0015297">
    <property type="term" value="F:antiporter activity"/>
    <property type="evidence" value="ECO:0007669"/>
    <property type="project" value="UniProtKB-KW"/>
</dbReference>
<protein>
    <submittedName>
        <fullName evidence="11">Na+/H+ antiporter NhaC</fullName>
    </submittedName>
</protein>
<evidence type="ECO:0000256" key="6">
    <source>
        <dbReference type="ARBA" id="ARBA00022989"/>
    </source>
</evidence>
<dbReference type="PANTHER" id="PTHR33451">
    <property type="entry name" value="MALATE-2H(+)/NA(+)-LACTATE ANTIPORTER"/>
    <property type="match status" value="1"/>
</dbReference>
<keyword evidence="3" id="KW-0050">Antiport</keyword>
<keyword evidence="2" id="KW-0813">Transport</keyword>
<accession>A0A845QIG1</accession>
<evidence type="ECO:0000259" key="10">
    <source>
        <dbReference type="Pfam" id="PF03553"/>
    </source>
</evidence>
<feature type="transmembrane region" description="Helical" evidence="9">
    <location>
        <begin position="42"/>
        <end position="60"/>
    </location>
</feature>
<feature type="transmembrane region" description="Helical" evidence="9">
    <location>
        <begin position="454"/>
        <end position="472"/>
    </location>
</feature>
<evidence type="ECO:0000256" key="8">
    <source>
        <dbReference type="ARBA" id="ARBA00038435"/>
    </source>
</evidence>
<evidence type="ECO:0000313" key="11">
    <source>
        <dbReference type="EMBL" id="NBH60891.1"/>
    </source>
</evidence>
<gene>
    <name evidence="11" type="primary">nhaC</name>
    <name evidence="11" type="ORF">D0435_04385</name>
</gene>
<feature type="transmembrane region" description="Helical" evidence="9">
    <location>
        <begin position="206"/>
        <end position="225"/>
    </location>
</feature>
<feature type="transmembrane region" description="Helical" evidence="9">
    <location>
        <begin position="245"/>
        <end position="264"/>
    </location>
</feature>
<dbReference type="InterPro" id="IPR004770">
    <property type="entry name" value="Na/H_antiport_NhaC"/>
</dbReference>
<comment type="similarity">
    <text evidence="8">Belongs to the NhaC Na(+)/H(+) (TC 2.A.35) antiporter family.</text>
</comment>
<dbReference type="PANTHER" id="PTHR33451:SF3">
    <property type="entry name" value="MALATE-2H(+)_NA(+)-LACTATE ANTIPORTER"/>
    <property type="match status" value="1"/>
</dbReference>
<dbReference type="EMBL" id="QXWK01000008">
    <property type="protein sequence ID" value="NBH60891.1"/>
    <property type="molecule type" value="Genomic_DNA"/>
</dbReference>
<feature type="transmembrane region" description="Helical" evidence="9">
    <location>
        <begin position="375"/>
        <end position="400"/>
    </location>
</feature>
<keyword evidence="5 9" id="KW-0812">Transmembrane</keyword>
<keyword evidence="12" id="KW-1185">Reference proteome</keyword>
<dbReference type="RefSeq" id="WP_160201187.1">
    <property type="nucleotide sequence ID" value="NZ_QXWK01000008.1"/>
</dbReference>
<evidence type="ECO:0000256" key="1">
    <source>
        <dbReference type="ARBA" id="ARBA00004651"/>
    </source>
</evidence>
<feature type="transmembrane region" description="Helical" evidence="9">
    <location>
        <begin position="80"/>
        <end position="99"/>
    </location>
</feature>
<organism evidence="11 12">
    <name type="scientific">Anaerotruncus colihominis</name>
    <dbReference type="NCBI Taxonomy" id="169435"/>
    <lineage>
        <taxon>Bacteria</taxon>
        <taxon>Bacillati</taxon>
        <taxon>Bacillota</taxon>
        <taxon>Clostridia</taxon>
        <taxon>Eubacteriales</taxon>
        <taxon>Oscillospiraceae</taxon>
        <taxon>Anaerotruncus</taxon>
    </lineage>
</organism>
<feature type="transmembrane region" description="Helical" evidence="9">
    <location>
        <begin position="20"/>
        <end position="36"/>
    </location>
</feature>
<dbReference type="InterPro" id="IPR018461">
    <property type="entry name" value="Na/H_Antiport_NhaC-like_C"/>
</dbReference>
<feature type="transmembrane region" description="Helical" evidence="9">
    <location>
        <begin position="119"/>
        <end position="139"/>
    </location>
</feature>
<keyword evidence="6 9" id="KW-1133">Transmembrane helix</keyword>
<sequence length="495" mass="52930">MKDKAKTKERPVRVKRKPNIVEALSAVIVLLVIFFFGSLADLSAPALIGISLCWVVFIGWRCGYSWEEMEKYTAEKIKSAAPAMSVLIAVGFLLGSWMYSGTIPMFIYYGVQLVSEKWILVSAFALCAIFSTCTGTSWGSAATAGITMMGIATAMPNVNIAAVAGACYTGAIFGDKLSPLSDTTILAALSTKNDIFDHIKHMSKTVIPAAVIGVAVYLVMGISASTTGTGLPENTLQLLSTLDSVFKWNILVLLPLVIVVYGAVTKKPSTVVMMISAVVALLIGMFYQGFELADGVTALYSGFNLEMVEGARPGFIAAEAGEDAMTLLNRGGLSSMLKSFILIYICFYFAGIMEQIGAIEVLLGKLLQSVKTRFTLILATAVSVIILVAIGGSSSLALILTGEMYNEKYKEMGLSTLNLSRTMEDFGTGMAGFIPWSGSGVYYPSVLGVPISAYLPYCFMSYAVWVIALVYAMTGICMKPLEADAELKESEGAEA</sequence>
<keyword evidence="4" id="KW-1003">Cell membrane</keyword>
<dbReference type="NCBIfam" id="TIGR00931">
    <property type="entry name" value="antiport_nhaC"/>
    <property type="match status" value="1"/>
</dbReference>
<evidence type="ECO:0000313" key="12">
    <source>
        <dbReference type="Proteomes" id="UP000446866"/>
    </source>
</evidence>
<feature type="domain" description="Na+/H+ antiporter NhaC-like C-terminal" evidence="10">
    <location>
        <begin position="170"/>
        <end position="476"/>
    </location>
</feature>
<feature type="transmembrane region" description="Helical" evidence="9">
    <location>
        <begin position="271"/>
        <end position="290"/>
    </location>
</feature>
<keyword evidence="7 9" id="KW-0472">Membrane</keyword>
<proteinExistence type="inferred from homology"/>
<reference evidence="11 12" key="1">
    <citation type="submission" date="2018-08" db="EMBL/GenBank/DDBJ databases">
        <title>Murine metabolic-syndrome-specific gut microbial biobank.</title>
        <authorList>
            <person name="Liu C."/>
        </authorList>
    </citation>
    <scope>NUCLEOTIDE SEQUENCE [LARGE SCALE GENOMIC DNA]</scope>
    <source>
        <strain evidence="11 12">28</strain>
    </source>
</reference>
<evidence type="ECO:0000256" key="7">
    <source>
        <dbReference type="ARBA" id="ARBA00023136"/>
    </source>
</evidence>
<evidence type="ECO:0000256" key="5">
    <source>
        <dbReference type="ARBA" id="ARBA00022692"/>
    </source>
</evidence>
<dbReference type="Pfam" id="PF03553">
    <property type="entry name" value="Na_H_antiporter"/>
    <property type="match status" value="1"/>
</dbReference>
<evidence type="ECO:0000256" key="2">
    <source>
        <dbReference type="ARBA" id="ARBA00022448"/>
    </source>
</evidence>
<dbReference type="AlphaFoldDB" id="A0A845QIG1"/>
<evidence type="ECO:0000256" key="3">
    <source>
        <dbReference type="ARBA" id="ARBA00022449"/>
    </source>
</evidence>
<comment type="caution">
    <text evidence="11">The sequence shown here is derived from an EMBL/GenBank/DDBJ whole genome shotgun (WGS) entry which is preliminary data.</text>
</comment>
<evidence type="ECO:0000256" key="4">
    <source>
        <dbReference type="ARBA" id="ARBA00022475"/>
    </source>
</evidence>
<dbReference type="Proteomes" id="UP000446866">
    <property type="component" value="Unassembled WGS sequence"/>
</dbReference>
<comment type="subcellular location">
    <subcellularLocation>
        <location evidence="1">Cell membrane</location>
        <topology evidence="1">Multi-pass membrane protein</topology>
    </subcellularLocation>
</comment>